<dbReference type="Proteomes" id="UP000240608">
    <property type="component" value="Unassembled WGS sequence"/>
</dbReference>
<dbReference type="SUPFAM" id="SSF48019">
    <property type="entry name" value="post-AAA+ oligomerization domain-like"/>
    <property type="match status" value="1"/>
</dbReference>
<dbReference type="NCBIfam" id="TIGR01128">
    <property type="entry name" value="holA"/>
    <property type="match status" value="1"/>
</dbReference>
<dbReference type="EMBL" id="PYVU01000012">
    <property type="protein sequence ID" value="PTB97480.1"/>
    <property type="molecule type" value="Genomic_DNA"/>
</dbReference>
<dbReference type="Pfam" id="PF21694">
    <property type="entry name" value="DNA_pol3_delta_C"/>
    <property type="match status" value="1"/>
</dbReference>
<reference evidence="12 13" key="2">
    <citation type="submission" date="2018-03" db="EMBL/GenBank/DDBJ databases">
        <title>Cross-interface Injection: A General Nanoliter Liquid Handling Method Applied to Single Cells Genome Amplification Automated Nanoliter Liquid Handling Applied to Single Cell Multiple Displacement Amplification.</title>
        <authorList>
            <person name="Yun J."/>
            <person name="Xu P."/>
            <person name="Xu J."/>
            <person name="Dai X."/>
            <person name="Wang Y."/>
            <person name="Zheng X."/>
            <person name="Cao C."/>
            <person name="Yi Q."/>
            <person name="Zhu Y."/>
            <person name="Wang L."/>
            <person name="Dong Z."/>
            <person name="Huang Y."/>
            <person name="Huang L."/>
            <person name="Du W."/>
        </authorList>
    </citation>
    <scope>NUCLEOTIDE SEQUENCE [LARGE SCALE GENOMIC DNA]</scope>
    <source>
        <strain evidence="12 13">Z-D1-2</strain>
    </source>
</reference>
<comment type="catalytic activity">
    <reaction evidence="8">
        <text>DNA(n) + a 2'-deoxyribonucleoside 5'-triphosphate = DNA(n+1) + diphosphate</text>
        <dbReference type="Rhea" id="RHEA:22508"/>
        <dbReference type="Rhea" id="RHEA-COMP:17339"/>
        <dbReference type="Rhea" id="RHEA-COMP:17340"/>
        <dbReference type="ChEBI" id="CHEBI:33019"/>
        <dbReference type="ChEBI" id="CHEBI:61560"/>
        <dbReference type="ChEBI" id="CHEBI:173112"/>
        <dbReference type="EC" id="2.7.7.7"/>
    </reaction>
</comment>
<reference evidence="11" key="4">
    <citation type="submission" date="2024-05" db="EMBL/GenBank/DDBJ databases">
        <authorList>
            <person name="Sun Q."/>
            <person name="Zhou Y."/>
        </authorList>
    </citation>
    <scope>NUCLEOTIDE SEQUENCE</scope>
    <source>
        <strain evidence="11">CGMCC 1.10832</strain>
    </source>
</reference>
<dbReference type="Gene3D" id="3.40.50.300">
    <property type="entry name" value="P-loop containing nucleotide triphosphate hydrolases"/>
    <property type="match status" value="1"/>
</dbReference>
<keyword evidence="14" id="KW-1185">Reference proteome</keyword>
<keyword evidence="4" id="KW-0548">Nucleotidyltransferase</keyword>
<feature type="domain" description="DNA polymerase III delta N-terminal" evidence="9">
    <location>
        <begin position="21"/>
        <end position="142"/>
    </location>
</feature>
<dbReference type="SUPFAM" id="SSF52540">
    <property type="entry name" value="P-loop containing nucleoside triphosphate hydrolases"/>
    <property type="match status" value="1"/>
</dbReference>
<reference evidence="11" key="1">
    <citation type="journal article" date="2014" name="Int. J. Syst. Evol. Microbiol.">
        <title>Complete genome of a new Firmicutes species belonging to the dominant human colonic microbiota ('Ruminococcus bicirculans') reveals two chromosomes and a selective capacity to utilize plant glucans.</title>
        <authorList>
            <consortium name="NISC Comparative Sequencing Program"/>
            <person name="Wegmann U."/>
            <person name="Louis P."/>
            <person name="Goesmann A."/>
            <person name="Henrissat B."/>
            <person name="Duncan S.H."/>
            <person name="Flint H.J."/>
        </authorList>
    </citation>
    <scope>NUCLEOTIDE SEQUENCE</scope>
    <source>
        <strain evidence="11">CGMCC 1.10832</strain>
    </source>
</reference>
<evidence type="ECO:0000313" key="13">
    <source>
        <dbReference type="Proteomes" id="UP000240608"/>
    </source>
</evidence>
<evidence type="ECO:0000256" key="8">
    <source>
        <dbReference type="ARBA" id="ARBA00049244"/>
    </source>
</evidence>
<evidence type="ECO:0000313" key="14">
    <source>
        <dbReference type="Proteomes" id="UP000636010"/>
    </source>
</evidence>
<dbReference type="PANTHER" id="PTHR34388:SF1">
    <property type="entry name" value="DNA POLYMERASE III SUBUNIT DELTA"/>
    <property type="match status" value="1"/>
</dbReference>
<evidence type="ECO:0000256" key="6">
    <source>
        <dbReference type="ARBA" id="ARBA00022932"/>
    </source>
</evidence>
<dbReference type="EMBL" id="BMEC01000006">
    <property type="protein sequence ID" value="GGC35877.1"/>
    <property type="molecule type" value="Genomic_DNA"/>
</dbReference>
<dbReference type="InterPro" id="IPR027417">
    <property type="entry name" value="P-loop_NTPase"/>
</dbReference>
<reference evidence="14" key="3">
    <citation type="journal article" date="2019" name="Int. J. Syst. Evol. Microbiol.">
        <title>The Global Catalogue of Microorganisms (GCM) 10K type strain sequencing project: providing services to taxonomists for standard genome sequencing and annotation.</title>
        <authorList>
            <consortium name="The Broad Institute Genomics Platform"/>
            <consortium name="The Broad Institute Genome Sequencing Center for Infectious Disease"/>
            <person name="Wu L."/>
            <person name="Ma J."/>
        </authorList>
    </citation>
    <scope>NUCLEOTIDE SEQUENCE [LARGE SCALE GENOMIC DNA]</scope>
    <source>
        <strain evidence="14">CGMCC 1.10832</strain>
    </source>
</reference>
<dbReference type="Pfam" id="PF06144">
    <property type="entry name" value="DNA_pol3_delta"/>
    <property type="match status" value="1"/>
</dbReference>
<sequence length="340" mass="39013">MAKTAEQIVDDLKKGVYAPIYFLQGEEPYFIDVISNYIEKNALSDAEKSFNQRILYGKDVALNDVISAARSFPMMGQRQVIILKEAQELADFKKKEGGMEVFEAYLQNPQPSTVLVFCHKHKKIDKRKKIFKVIEKNTVYLESNKIYENKVPDWIQQYVSGRGYKINRQAMMLLTEYIGNNLERLSNEIDKILVNFKDPIEIDAALVQEYVGINKDYNIFELQKALVQGDVLQANRIIQYFAADPKNHPAILSIGFLHSFFTKLLLIHQHPDKTDRGVAQAAGVSPYIAKEYMAAVRRFSLNKVIQNLAYIYQADLTSKGVNASMPEDQLMKELVFKLMH</sequence>
<protein>
    <recommendedName>
        <fullName evidence="2">DNA polymerase III subunit delta</fullName>
        <ecNumber evidence="1">2.7.7.7</ecNumber>
    </recommendedName>
</protein>
<dbReference type="GO" id="GO:0003887">
    <property type="term" value="F:DNA-directed DNA polymerase activity"/>
    <property type="evidence" value="ECO:0007669"/>
    <property type="project" value="UniProtKB-KW"/>
</dbReference>
<evidence type="ECO:0000313" key="12">
    <source>
        <dbReference type="EMBL" id="PTB97480.1"/>
    </source>
</evidence>
<dbReference type="InterPro" id="IPR008921">
    <property type="entry name" value="DNA_pol3_clamp-load_cplx_C"/>
</dbReference>
<evidence type="ECO:0000256" key="3">
    <source>
        <dbReference type="ARBA" id="ARBA00022679"/>
    </source>
</evidence>
<dbReference type="Proteomes" id="UP000636010">
    <property type="component" value="Unassembled WGS sequence"/>
</dbReference>
<dbReference type="InterPro" id="IPR010372">
    <property type="entry name" value="DNA_pol3_delta_N"/>
</dbReference>
<feature type="domain" description="DNA polymerase III delta subunit-like C-terminal" evidence="10">
    <location>
        <begin position="218"/>
        <end position="320"/>
    </location>
</feature>
<evidence type="ECO:0000256" key="7">
    <source>
        <dbReference type="ARBA" id="ARBA00034754"/>
    </source>
</evidence>
<evidence type="ECO:0000259" key="9">
    <source>
        <dbReference type="Pfam" id="PF06144"/>
    </source>
</evidence>
<dbReference type="RefSeq" id="WP_188463221.1">
    <property type="nucleotide sequence ID" value="NZ_BAABHU010000006.1"/>
</dbReference>
<name>A0A2T4DUJ6_9BACT</name>
<dbReference type="Gene3D" id="1.10.8.60">
    <property type="match status" value="1"/>
</dbReference>
<evidence type="ECO:0000259" key="10">
    <source>
        <dbReference type="Pfam" id="PF21694"/>
    </source>
</evidence>
<evidence type="ECO:0000256" key="1">
    <source>
        <dbReference type="ARBA" id="ARBA00012417"/>
    </source>
</evidence>
<dbReference type="InterPro" id="IPR048466">
    <property type="entry name" value="DNA_pol3_delta-like_C"/>
</dbReference>
<evidence type="ECO:0000313" key="11">
    <source>
        <dbReference type="EMBL" id="GGC35877.1"/>
    </source>
</evidence>
<dbReference type="EC" id="2.7.7.7" evidence="1"/>
<proteinExistence type="inferred from homology"/>
<evidence type="ECO:0000256" key="2">
    <source>
        <dbReference type="ARBA" id="ARBA00017703"/>
    </source>
</evidence>
<comment type="caution">
    <text evidence="12">The sequence shown here is derived from an EMBL/GenBank/DDBJ whole genome shotgun (WGS) entry which is preliminary data.</text>
</comment>
<keyword evidence="5" id="KW-0235">DNA replication</keyword>
<dbReference type="AlphaFoldDB" id="A0A2T4DUJ6"/>
<organism evidence="12 13">
    <name type="scientific">Marivirga lumbricoides</name>
    <dbReference type="NCBI Taxonomy" id="1046115"/>
    <lineage>
        <taxon>Bacteria</taxon>
        <taxon>Pseudomonadati</taxon>
        <taxon>Bacteroidota</taxon>
        <taxon>Cytophagia</taxon>
        <taxon>Cytophagales</taxon>
        <taxon>Marivirgaceae</taxon>
        <taxon>Marivirga</taxon>
    </lineage>
</organism>
<dbReference type="PANTHER" id="PTHR34388">
    <property type="entry name" value="DNA POLYMERASE III SUBUNIT DELTA"/>
    <property type="match status" value="1"/>
</dbReference>
<keyword evidence="3" id="KW-0808">Transferase</keyword>
<dbReference type="InterPro" id="IPR005790">
    <property type="entry name" value="DNA_polIII_delta"/>
</dbReference>
<evidence type="ECO:0000256" key="4">
    <source>
        <dbReference type="ARBA" id="ARBA00022695"/>
    </source>
</evidence>
<gene>
    <name evidence="12" type="primary">holA</name>
    <name evidence="12" type="ORF">C9994_02480</name>
    <name evidence="11" type="ORF">GCM10011506_21640</name>
</gene>
<comment type="similarity">
    <text evidence="7">Belongs to the DNA polymerase HolA subunit family.</text>
</comment>
<evidence type="ECO:0000256" key="5">
    <source>
        <dbReference type="ARBA" id="ARBA00022705"/>
    </source>
</evidence>
<keyword evidence="6" id="KW-0239">DNA-directed DNA polymerase</keyword>
<dbReference type="GO" id="GO:0009360">
    <property type="term" value="C:DNA polymerase III complex"/>
    <property type="evidence" value="ECO:0007669"/>
    <property type="project" value="InterPro"/>
</dbReference>
<dbReference type="GO" id="GO:0003677">
    <property type="term" value="F:DNA binding"/>
    <property type="evidence" value="ECO:0007669"/>
    <property type="project" value="InterPro"/>
</dbReference>
<dbReference type="Gene3D" id="1.20.272.10">
    <property type="match status" value="1"/>
</dbReference>
<accession>A0A2T4DUJ6</accession>
<dbReference type="GO" id="GO:0006261">
    <property type="term" value="P:DNA-templated DNA replication"/>
    <property type="evidence" value="ECO:0007669"/>
    <property type="project" value="TreeGrafter"/>
</dbReference>